<dbReference type="AlphaFoldDB" id="A0A6M8FH31"/>
<dbReference type="KEGG" id="pcam:HNE05_20150"/>
<reference evidence="1" key="1">
    <citation type="submission" date="2020-07" db="EMBL/GenBank/DDBJ databases">
        <title>Nitrate ammonifying Pseudomonas campi sp. nov. isolated from German agricultural grassland.</title>
        <authorList>
            <person name="Timsy T."/>
            <person name="Ulrich A."/>
            <person name="Spanner T."/>
            <person name="Foesel B."/>
            <person name="Kolb S."/>
            <person name="Horn M.A."/>
            <person name="Behrendt U."/>
        </authorList>
    </citation>
    <scope>NUCLEOTIDE SEQUENCE</scope>
    <source>
        <strain evidence="1">S1-A32-2</strain>
    </source>
</reference>
<keyword evidence="2" id="KW-1185">Reference proteome</keyword>
<dbReference type="EMBL" id="CP053697">
    <property type="protein sequence ID" value="QKE65573.1"/>
    <property type="molecule type" value="Genomic_DNA"/>
</dbReference>
<sequence>MRSEALFIAGLVALLAGCEALMFGNVIVGCAMRPDPEILPKALPAATVEVPYRMRVDVINASTPLSKLLVPPDKPLPAGLELTHREREKQGVIEEVPITAGSYDVLVYGSTYGTQCAGQSAERLYRLDVQN</sequence>
<name>A0A6M8FH31_9GAMM</name>
<dbReference type="Proteomes" id="UP000501379">
    <property type="component" value="Chromosome"/>
</dbReference>
<evidence type="ECO:0008006" key="3">
    <source>
        <dbReference type="Google" id="ProtNLM"/>
    </source>
</evidence>
<protein>
    <recommendedName>
        <fullName evidence="3">Lipoprotein</fullName>
    </recommendedName>
</protein>
<organism evidence="1 2">
    <name type="scientific">Aquipseudomonas campi</name>
    <dbReference type="NCBI Taxonomy" id="2731681"/>
    <lineage>
        <taxon>Bacteria</taxon>
        <taxon>Pseudomonadati</taxon>
        <taxon>Pseudomonadota</taxon>
        <taxon>Gammaproteobacteria</taxon>
        <taxon>Pseudomonadales</taxon>
        <taxon>Pseudomonadaceae</taxon>
        <taxon>Aquipseudomonas</taxon>
    </lineage>
</organism>
<dbReference type="PROSITE" id="PS51257">
    <property type="entry name" value="PROKAR_LIPOPROTEIN"/>
    <property type="match status" value="1"/>
</dbReference>
<evidence type="ECO:0000313" key="1">
    <source>
        <dbReference type="EMBL" id="QKE65573.1"/>
    </source>
</evidence>
<dbReference type="RefSeq" id="WP_173211534.1">
    <property type="nucleotide sequence ID" value="NZ_CP053697.2"/>
</dbReference>
<evidence type="ECO:0000313" key="2">
    <source>
        <dbReference type="Proteomes" id="UP000501379"/>
    </source>
</evidence>
<accession>A0A6M8FH31</accession>
<proteinExistence type="predicted"/>
<gene>
    <name evidence="1" type="ORF">HNE05_20150</name>
</gene>